<dbReference type="PANTHER" id="PTHR31793">
    <property type="entry name" value="4-HYDROXYBENZOYL-COA THIOESTERASE FAMILY MEMBER"/>
    <property type="match status" value="1"/>
</dbReference>
<gene>
    <name evidence="3" type="ORF">CA12_14960</name>
</gene>
<dbReference type="Gene3D" id="3.10.129.10">
    <property type="entry name" value="Hotdog Thioesterase"/>
    <property type="match status" value="1"/>
</dbReference>
<dbReference type="GO" id="GO:0061522">
    <property type="term" value="F:1,4-dihydroxy-2-naphthoyl-CoA thioesterase activity"/>
    <property type="evidence" value="ECO:0007669"/>
    <property type="project" value="UniProtKB-EC"/>
</dbReference>
<dbReference type="PROSITE" id="PS01328">
    <property type="entry name" value="4HBCOA_THIOESTERASE"/>
    <property type="match status" value="1"/>
</dbReference>
<evidence type="ECO:0000313" key="3">
    <source>
        <dbReference type="EMBL" id="QDT15411.1"/>
    </source>
</evidence>
<evidence type="ECO:0000256" key="1">
    <source>
        <dbReference type="ARBA" id="ARBA00005953"/>
    </source>
</evidence>
<dbReference type="CDD" id="cd00586">
    <property type="entry name" value="4HBT"/>
    <property type="match status" value="1"/>
</dbReference>
<dbReference type="PANTHER" id="PTHR31793:SF27">
    <property type="entry name" value="NOVEL THIOESTERASE SUPERFAMILY DOMAIN AND SAPOSIN A-TYPE DOMAIN CONTAINING PROTEIN (0610012H03RIK)"/>
    <property type="match status" value="1"/>
</dbReference>
<proteinExistence type="inferred from homology"/>
<keyword evidence="4" id="KW-1185">Reference proteome</keyword>
<organism evidence="3 4">
    <name type="scientific">Alienimonas californiensis</name>
    <dbReference type="NCBI Taxonomy" id="2527989"/>
    <lineage>
        <taxon>Bacteria</taxon>
        <taxon>Pseudomonadati</taxon>
        <taxon>Planctomycetota</taxon>
        <taxon>Planctomycetia</taxon>
        <taxon>Planctomycetales</taxon>
        <taxon>Planctomycetaceae</taxon>
        <taxon>Alienimonas</taxon>
    </lineage>
</organism>
<dbReference type="Proteomes" id="UP000318741">
    <property type="component" value="Chromosome"/>
</dbReference>
<dbReference type="AlphaFoldDB" id="A0A517P7R2"/>
<name>A0A517P7R2_9PLAN</name>
<evidence type="ECO:0000256" key="2">
    <source>
        <dbReference type="ARBA" id="ARBA00022801"/>
    </source>
</evidence>
<dbReference type="InterPro" id="IPR008272">
    <property type="entry name" value="HB-CoA_thioesterase_AS"/>
</dbReference>
<protein>
    <submittedName>
        <fullName evidence="3">1,4-dihydroxy-2-naphthoyl-CoA hydrolase</fullName>
        <ecNumber evidence="3">3.1.2.28</ecNumber>
    </submittedName>
</protein>
<keyword evidence="2 3" id="KW-0378">Hydrolase</keyword>
<sequence length="152" mass="17065">MSDKISTYVHRRQVQFSETDMAGIVHFAQFYRYMEEAEHAFLRSVGLSVMMHNADGSILGWPRVRCQCGFKAPAFFEDQLDIEVRVQRIGVKSLTLDFIVTRDDGPEANGGRPTLIAEGSMKTVACTFTPDRKMTSVPVPEAFLSRVEEAGE</sequence>
<dbReference type="InterPro" id="IPR029069">
    <property type="entry name" value="HotDog_dom_sf"/>
</dbReference>
<dbReference type="EMBL" id="CP036265">
    <property type="protein sequence ID" value="QDT15411.1"/>
    <property type="molecule type" value="Genomic_DNA"/>
</dbReference>
<dbReference type="Pfam" id="PF13279">
    <property type="entry name" value="4HBT_2"/>
    <property type="match status" value="1"/>
</dbReference>
<dbReference type="GO" id="GO:0047617">
    <property type="term" value="F:fatty acyl-CoA hydrolase activity"/>
    <property type="evidence" value="ECO:0007669"/>
    <property type="project" value="TreeGrafter"/>
</dbReference>
<dbReference type="EC" id="3.1.2.28" evidence="3"/>
<comment type="similarity">
    <text evidence="1">Belongs to the 4-hydroxybenzoyl-CoA thioesterase family.</text>
</comment>
<dbReference type="InterPro" id="IPR050563">
    <property type="entry name" value="4-hydroxybenzoyl-CoA_TE"/>
</dbReference>
<dbReference type="RefSeq" id="WP_242688151.1">
    <property type="nucleotide sequence ID" value="NZ_CP036265.1"/>
</dbReference>
<dbReference type="SUPFAM" id="SSF54637">
    <property type="entry name" value="Thioesterase/thiol ester dehydrase-isomerase"/>
    <property type="match status" value="1"/>
</dbReference>
<accession>A0A517P7R2</accession>
<dbReference type="KEGG" id="acaf:CA12_14960"/>
<reference evidence="3 4" key="1">
    <citation type="submission" date="2019-02" db="EMBL/GenBank/DDBJ databases">
        <title>Deep-cultivation of Planctomycetes and their phenomic and genomic characterization uncovers novel biology.</title>
        <authorList>
            <person name="Wiegand S."/>
            <person name="Jogler M."/>
            <person name="Boedeker C."/>
            <person name="Pinto D."/>
            <person name="Vollmers J."/>
            <person name="Rivas-Marin E."/>
            <person name="Kohn T."/>
            <person name="Peeters S.H."/>
            <person name="Heuer A."/>
            <person name="Rast P."/>
            <person name="Oberbeckmann S."/>
            <person name="Bunk B."/>
            <person name="Jeske O."/>
            <person name="Meyerdierks A."/>
            <person name="Storesund J.E."/>
            <person name="Kallscheuer N."/>
            <person name="Luecker S."/>
            <person name="Lage O.M."/>
            <person name="Pohl T."/>
            <person name="Merkel B.J."/>
            <person name="Hornburger P."/>
            <person name="Mueller R.-W."/>
            <person name="Bruemmer F."/>
            <person name="Labrenz M."/>
            <person name="Spormann A.M."/>
            <person name="Op den Camp H."/>
            <person name="Overmann J."/>
            <person name="Amann R."/>
            <person name="Jetten M.S.M."/>
            <person name="Mascher T."/>
            <person name="Medema M.H."/>
            <person name="Devos D.P."/>
            <person name="Kaster A.-K."/>
            <person name="Ovreas L."/>
            <person name="Rohde M."/>
            <person name="Galperin M.Y."/>
            <person name="Jogler C."/>
        </authorList>
    </citation>
    <scope>NUCLEOTIDE SEQUENCE [LARGE SCALE GENOMIC DNA]</scope>
    <source>
        <strain evidence="3 4">CA12</strain>
    </source>
</reference>
<evidence type="ECO:0000313" key="4">
    <source>
        <dbReference type="Proteomes" id="UP000318741"/>
    </source>
</evidence>